<keyword evidence="1" id="KW-0175">Coiled coil</keyword>
<dbReference type="AlphaFoldDB" id="A0A8E0RU55"/>
<accession>A0A8E0RU55</accession>
<feature type="coiled-coil region" evidence="1">
    <location>
        <begin position="687"/>
        <end position="714"/>
    </location>
</feature>
<comment type="caution">
    <text evidence="3">The sequence shown here is derived from an EMBL/GenBank/DDBJ whole genome shotgun (WGS) entry which is preliminary data.</text>
</comment>
<dbReference type="EMBL" id="LUCM01007814">
    <property type="protein sequence ID" value="KAA0189337.1"/>
    <property type="molecule type" value="Genomic_DNA"/>
</dbReference>
<dbReference type="OrthoDB" id="19996at2759"/>
<dbReference type="InterPro" id="IPR006608">
    <property type="entry name" value="CC2D1A/B_DM14"/>
</dbReference>
<protein>
    <recommendedName>
        <fullName evidence="2">DM14 domain-containing protein</fullName>
    </recommendedName>
</protein>
<dbReference type="Proteomes" id="UP000728185">
    <property type="component" value="Unassembled WGS sequence"/>
</dbReference>
<keyword evidence="4" id="KW-1185">Reference proteome</keyword>
<sequence length="735" mass="82501">MFGRSRSARWSEGSHRKVLFAEQVDEIFFANRMDEEGKDELEKELAELIGEPLIREHSEQKSKEEELAEEFDAILHGCSLDSMEDEIDQNRSFRPRVQIPQLAESATTGCTVEIEMEKRSLSDAIQVDFGGDPDESSSVLPAADPVRSSWLVRTKRVMDLLNQRRRELRLAAYQAQQVGEMELAKQHAYGVKNITAIIQAVENRKPFDLALLPSKPCLNTLFNGPVLSAVVCEAPALVRLDLEQAKDSSEQEKILTNLLKSQVVEAMQLAQEQTLLKSTRTAQELKEIANGSQSTITMLSVQHKHPVSLIPQFRTANLPIINKNGDMPDGVVEITVAWGVKTSALNTSDGFQLPGSYVHILFPYPSESEGQSHLSGKAPFNGRYSRGRSVKEIRANTKSWFVRRWAPVRLNLYLSDINSQKNSGRLLETLTISLRKLEQMATVTSTHLLQNQFGVVEVKLRQRLPTSGSHLTTRIQPWLCVTAVPVVSIRPVSIASPLDRSSSKMIHRAPSNLHKASACDNATKTSLSVSSSNVSTAMKETDVMQSGQHNPHKVLKQDRNRKLNTKGDNNISLAKPLFISTNVTPVTASTKSDVDITGNATTANSKTRTLPNISLSTTVNEGALVRKEPLQSQALLRSQERLHQNRVRDPGITEEARHYHFTELRRTRILLKNLEQRLSGPKALQERQNYLRDLEQLKSQLELLSLEAKKRNDIPKWTSYQYKLNVINEEIRSLK</sequence>
<reference evidence="3" key="1">
    <citation type="submission" date="2019-05" db="EMBL/GenBank/DDBJ databases">
        <title>Annotation for the trematode Fasciolopsis buski.</title>
        <authorList>
            <person name="Choi Y.-J."/>
        </authorList>
    </citation>
    <scope>NUCLEOTIDE SEQUENCE</scope>
    <source>
        <strain evidence="3">HT</strain>
        <tissue evidence="3">Whole worm</tissue>
    </source>
</reference>
<organism evidence="3 4">
    <name type="scientific">Fasciolopsis buskii</name>
    <dbReference type="NCBI Taxonomy" id="27845"/>
    <lineage>
        <taxon>Eukaryota</taxon>
        <taxon>Metazoa</taxon>
        <taxon>Spiralia</taxon>
        <taxon>Lophotrochozoa</taxon>
        <taxon>Platyhelminthes</taxon>
        <taxon>Trematoda</taxon>
        <taxon>Digenea</taxon>
        <taxon>Plagiorchiida</taxon>
        <taxon>Echinostomata</taxon>
        <taxon>Echinostomatoidea</taxon>
        <taxon>Fasciolidae</taxon>
        <taxon>Fasciolopsis</taxon>
    </lineage>
</organism>
<evidence type="ECO:0000313" key="3">
    <source>
        <dbReference type="EMBL" id="KAA0189337.1"/>
    </source>
</evidence>
<dbReference type="SMART" id="SM00685">
    <property type="entry name" value="DM14"/>
    <property type="match status" value="1"/>
</dbReference>
<proteinExistence type="predicted"/>
<evidence type="ECO:0000256" key="1">
    <source>
        <dbReference type="SAM" id="Coils"/>
    </source>
</evidence>
<evidence type="ECO:0000313" key="4">
    <source>
        <dbReference type="Proteomes" id="UP000728185"/>
    </source>
</evidence>
<gene>
    <name evidence="3" type="ORF">FBUS_07989</name>
</gene>
<evidence type="ECO:0000259" key="2">
    <source>
        <dbReference type="SMART" id="SM00685"/>
    </source>
</evidence>
<feature type="domain" description="DM14" evidence="2">
    <location>
        <begin position="158"/>
        <end position="216"/>
    </location>
</feature>
<name>A0A8E0RU55_9TREM</name>